<organism evidence="3 4">
    <name type="scientific">Acromyrmex charruanus</name>
    <dbReference type="NCBI Taxonomy" id="2715315"/>
    <lineage>
        <taxon>Eukaryota</taxon>
        <taxon>Metazoa</taxon>
        <taxon>Ecdysozoa</taxon>
        <taxon>Arthropoda</taxon>
        <taxon>Hexapoda</taxon>
        <taxon>Insecta</taxon>
        <taxon>Pterygota</taxon>
        <taxon>Neoptera</taxon>
        <taxon>Endopterygota</taxon>
        <taxon>Hymenoptera</taxon>
        <taxon>Apocrita</taxon>
        <taxon>Aculeata</taxon>
        <taxon>Formicoidea</taxon>
        <taxon>Formicidae</taxon>
        <taxon>Myrmicinae</taxon>
        <taxon>Acromyrmex</taxon>
    </lineage>
</organism>
<proteinExistence type="predicted"/>
<dbReference type="InterPro" id="IPR052709">
    <property type="entry name" value="Transposase-MT_Hybrid"/>
</dbReference>
<dbReference type="GO" id="GO:0008168">
    <property type="term" value="F:methyltransferase activity"/>
    <property type="evidence" value="ECO:0007669"/>
    <property type="project" value="UniProtKB-KW"/>
</dbReference>
<feature type="domain" description="Mos1 transposase HTH" evidence="2">
    <location>
        <begin position="8"/>
        <end position="55"/>
    </location>
</feature>
<keyword evidence="4" id="KW-1185">Reference proteome</keyword>
<dbReference type="AlphaFoldDB" id="A0A836F826"/>
<dbReference type="GO" id="GO:0005198">
    <property type="term" value="F:structural molecule activity"/>
    <property type="evidence" value="ECO:0007669"/>
    <property type="project" value="InterPro"/>
</dbReference>
<dbReference type="Pfam" id="PF08398">
    <property type="entry name" value="Phospholip_A2_4"/>
    <property type="match status" value="1"/>
</dbReference>
<protein>
    <submittedName>
        <fullName evidence="3">SETMR methyltransferase</fullName>
    </submittedName>
</protein>
<dbReference type="Pfam" id="PF17906">
    <property type="entry name" value="HTH_48"/>
    <property type="match status" value="1"/>
</dbReference>
<dbReference type="InterPro" id="IPR041426">
    <property type="entry name" value="Mos1_HTH"/>
</dbReference>
<keyword evidence="3" id="KW-0808">Transferase</keyword>
<gene>
    <name evidence="3" type="primary">Setmar_145</name>
    <name evidence="3" type="ORF">G6Z76_0004567</name>
</gene>
<dbReference type="PANTHER" id="PTHR46060:SF1">
    <property type="entry name" value="MARINER MOS1 TRANSPOSASE-LIKE PROTEIN"/>
    <property type="match status" value="1"/>
</dbReference>
<evidence type="ECO:0000259" key="2">
    <source>
        <dbReference type="Pfam" id="PF17906"/>
    </source>
</evidence>
<feature type="non-terminal residue" evidence="3">
    <location>
        <position position="1"/>
    </location>
</feature>
<evidence type="ECO:0000313" key="4">
    <source>
        <dbReference type="Proteomes" id="UP000669903"/>
    </source>
</evidence>
<sequence>MFSDTIEKEQYRSVIRFLFLDGKTCKEIKTKLDAVYGNSSSMTTVRYWFNEFKRGRSSVFDEERPSRPADVVTEEIVEKVHDMILADRRTKVHEVVEAVGVSYGTAFNILHDNLGMKKFRGDRGINPLDAACRDHDITYSRSKDLTKRHVADKILAEEARKRITAKDSTLGERAAVTAVWAVMKAKTKIGMDLKMKKKKPTKRRILSIAELKRYNRAMEGHGVYLAPYKHGQGVSTKKIKKIKKIKNSKETIKIPNGITINYIQLQQLAKRMRIPYFRGIFMRTTLPTGGVYRNESVNLDNADEPGTHWVTYAKRGDHVVYFDSFGNLRPQGIGATHLDVTQIEYNRTLYQHYDQSNCGQLCLQILQTVDDQFKN</sequence>
<feature type="domain" description="Phospholipase A2-like" evidence="1">
    <location>
        <begin position="123"/>
        <end position="161"/>
    </location>
</feature>
<dbReference type="EMBL" id="JAANIC010006833">
    <property type="protein sequence ID" value="KAG5328141.1"/>
    <property type="molecule type" value="Genomic_DNA"/>
</dbReference>
<evidence type="ECO:0000259" key="1">
    <source>
        <dbReference type="Pfam" id="PF08398"/>
    </source>
</evidence>
<dbReference type="Gene3D" id="1.10.10.1450">
    <property type="match status" value="1"/>
</dbReference>
<dbReference type="Proteomes" id="UP000669903">
    <property type="component" value="Unassembled WGS sequence"/>
</dbReference>
<accession>A0A836F826</accession>
<keyword evidence="3" id="KW-0489">Methyltransferase</keyword>
<evidence type="ECO:0000313" key="3">
    <source>
        <dbReference type="EMBL" id="KAG5328141.1"/>
    </source>
</evidence>
<dbReference type="InterPro" id="IPR013607">
    <property type="entry name" value="Phospholipase_A2-like"/>
</dbReference>
<dbReference type="PANTHER" id="PTHR46060">
    <property type="entry name" value="MARINER MOS1 TRANSPOSASE-LIKE PROTEIN"/>
    <property type="match status" value="1"/>
</dbReference>
<dbReference type="GO" id="GO:0032259">
    <property type="term" value="P:methylation"/>
    <property type="evidence" value="ECO:0007669"/>
    <property type="project" value="UniProtKB-KW"/>
</dbReference>
<comment type="caution">
    <text evidence="3">The sequence shown here is derived from an EMBL/GenBank/DDBJ whole genome shotgun (WGS) entry which is preliminary data.</text>
</comment>
<reference evidence="3" key="1">
    <citation type="submission" date="2020-03" db="EMBL/GenBank/DDBJ databases">
        <title>Relaxed selection underlies rapid genomic changes in the transitions from sociality to social parasitism in ants.</title>
        <authorList>
            <person name="Bi X."/>
        </authorList>
    </citation>
    <scope>NUCLEOTIDE SEQUENCE</scope>
    <source>
        <strain evidence="3">BGI-DK2014a</strain>
        <tissue evidence="3">Whole body</tissue>
    </source>
</reference>
<name>A0A836F826_9HYME</name>
<feature type="non-terminal residue" evidence="3">
    <location>
        <position position="375"/>
    </location>
</feature>